<feature type="compositionally biased region" description="Polar residues" evidence="1">
    <location>
        <begin position="98"/>
        <end position="113"/>
    </location>
</feature>
<protein>
    <submittedName>
        <fullName evidence="2">Uncharacterized protein</fullName>
    </submittedName>
</protein>
<keyword evidence="3" id="KW-1185">Reference proteome</keyword>
<feature type="compositionally biased region" description="Basic and acidic residues" evidence="1">
    <location>
        <begin position="85"/>
        <end position="97"/>
    </location>
</feature>
<evidence type="ECO:0000313" key="3">
    <source>
        <dbReference type="Proteomes" id="UP000198795"/>
    </source>
</evidence>
<evidence type="ECO:0000256" key="1">
    <source>
        <dbReference type="SAM" id="MobiDB-lite"/>
    </source>
</evidence>
<sequence length="138" mass="15022">MSTTKTRRGRPKGTGIDDRAPLIQIAALIAADPELKPTTAIRRIGVTEPSVIRRLRDKFKVFLAQQNAELNIANSQTAAAPAVAERTDARLAHDKPTQKQGSEKQSLSATGSKKNPALRKSIRFTSKTKPQIGLEIRA</sequence>
<gene>
    <name evidence="2" type="ORF">SAMN04488061_1131</name>
</gene>
<reference evidence="2 3" key="1">
    <citation type="submission" date="2016-10" db="EMBL/GenBank/DDBJ databases">
        <authorList>
            <person name="Varghese N."/>
            <person name="Submissions S."/>
        </authorList>
    </citation>
    <scope>NUCLEOTIDE SEQUENCE [LARGE SCALE GENOMIC DNA]</scope>
    <source>
        <strain evidence="2 3">CGMCC 1.6497</strain>
    </source>
</reference>
<organism evidence="2 3">
    <name type="scientific">Filomicrobium insigne</name>
    <dbReference type="NCBI Taxonomy" id="418854"/>
    <lineage>
        <taxon>Bacteria</taxon>
        <taxon>Pseudomonadati</taxon>
        <taxon>Pseudomonadota</taxon>
        <taxon>Alphaproteobacteria</taxon>
        <taxon>Hyphomicrobiales</taxon>
        <taxon>Hyphomicrobiaceae</taxon>
        <taxon>Filomicrobium</taxon>
    </lineage>
</organism>
<name>A0A1H0JCX4_9HYPH</name>
<comment type="caution">
    <text evidence="2">The sequence shown here is derived from an EMBL/GenBank/DDBJ whole genome shotgun (WGS) entry which is preliminary data.</text>
</comment>
<feature type="region of interest" description="Disordered" evidence="1">
    <location>
        <begin position="75"/>
        <end position="138"/>
    </location>
</feature>
<evidence type="ECO:0000313" key="2">
    <source>
        <dbReference type="EMBL" id="SDO41598.1"/>
    </source>
</evidence>
<dbReference type="Proteomes" id="UP000198795">
    <property type="component" value="Unassembled WGS sequence"/>
</dbReference>
<accession>A0A1H0JCX4</accession>
<proteinExistence type="predicted"/>
<dbReference type="EMBL" id="FNJC01000001">
    <property type="protein sequence ID" value="SDO41598.1"/>
    <property type="molecule type" value="Genomic_DNA"/>
</dbReference>